<keyword evidence="1 5" id="KW-0489">Methyltransferase</keyword>
<dbReference type="PANTHER" id="PTHR31009">
    <property type="entry name" value="S-ADENOSYL-L-METHIONINE:CARBOXYL METHYLTRANSFERASE FAMILY PROTEIN"/>
    <property type="match status" value="1"/>
</dbReference>
<dbReference type="KEGG" id="qsa:O6P43_011580"/>
<evidence type="ECO:0000256" key="4">
    <source>
        <dbReference type="ARBA" id="ARBA00022842"/>
    </source>
</evidence>
<dbReference type="GO" id="GO:0008168">
    <property type="term" value="F:methyltransferase activity"/>
    <property type="evidence" value="ECO:0007669"/>
    <property type="project" value="UniProtKB-KW"/>
</dbReference>
<dbReference type="GO" id="GO:0032259">
    <property type="term" value="P:methylation"/>
    <property type="evidence" value="ECO:0007669"/>
    <property type="project" value="UniProtKB-KW"/>
</dbReference>
<dbReference type="SUPFAM" id="SSF53335">
    <property type="entry name" value="S-adenosyl-L-methionine-dependent methyltransferases"/>
    <property type="match status" value="1"/>
</dbReference>
<reference evidence="5" key="1">
    <citation type="journal article" date="2023" name="Science">
        <title>Elucidation of the pathway for biosynthesis of saponin adjuvants from the soapbark tree.</title>
        <authorList>
            <person name="Reed J."/>
            <person name="Orme A."/>
            <person name="El-Demerdash A."/>
            <person name="Owen C."/>
            <person name="Martin L.B.B."/>
            <person name="Misra R.C."/>
            <person name="Kikuchi S."/>
            <person name="Rejzek M."/>
            <person name="Martin A.C."/>
            <person name="Harkess A."/>
            <person name="Leebens-Mack J."/>
            <person name="Louveau T."/>
            <person name="Stephenson M.J."/>
            <person name="Osbourn A."/>
        </authorList>
    </citation>
    <scope>NUCLEOTIDE SEQUENCE</scope>
    <source>
        <strain evidence="5">S10</strain>
    </source>
</reference>
<keyword evidence="2" id="KW-0808">Transferase</keyword>
<evidence type="ECO:0000256" key="2">
    <source>
        <dbReference type="ARBA" id="ARBA00022679"/>
    </source>
</evidence>
<dbReference type="GO" id="GO:0046872">
    <property type="term" value="F:metal ion binding"/>
    <property type="evidence" value="ECO:0007669"/>
    <property type="project" value="UniProtKB-KW"/>
</dbReference>
<evidence type="ECO:0000313" key="6">
    <source>
        <dbReference type="Proteomes" id="UP001163823"/>
    </source>
</evidence>
<dbReference type="Gene3D" id="1.10.1200.270">
    <property type="entry name" value="Methyltransferase, alpha-helical capping domain"/>
    <property type="match status" value="1"/>
</dbReference>
<dbReference type="Proteomes" id="UP001163823">
    <property type="component" value="Chromosome 5"/>
</dbReference>
<evidence type="ECO:0000313" key="5">
    <source>
        <dbReference type="EMBL" id="KAJ7967300.1"/>
    </source>
</evidence>
<organism evidence="5 6">
    <name type="scientific">Quillaja saponaria</name>
    <name type="common">Soap bark tree</name>
    <dbReference type="NCBI Taxonomy" id="32244"/>
    <lineage>
        <taxon>Eukaryota</taxon>
        <taxon>Viridiplantae</taxon>
        <taxon>Streptophyta</taxon>
        <taxon>Embryophyta</taxon>
        <taxon>Tracheophyta</taxon>
        <taxon>Spermatophyta</taxon>
        <taxon>Magnoliopsida</taxon>
        <taxon>eudicotyledons</taxon>
        <taxon>Gunneridae</taxon>
        <taxon>Pentapetalae</taxon>
        <taxon>rosids</taxon>
        <taxon>fabids</taxon>
        <taxon>Fabales</taxon>
        <taxon>Quillajaceae</taxon>
        <taxon>Quillaja</taxon>
    </lineage>
</organism>
<keyword evidence="4" id="KW-0460">Magnesium</keyword>
<evidence type="ECO:0000256" key="1">
    <source>
        <dbReference type="ARBA" id="ARBA00022603"/>
    </source>
</evidence>
<name>A0AAD7M229_QUISA</name>
<evidence type="ECO:0000256" key="3">
    <source>
        <dbReference type="ARBA" id="ARBA00022723"/>
    </source>
</evidence>
<keyword evidence="3" id="KW-0479">Metal-binding</keyword>
<sequence length="368" mass="41859">MAREQVLHMNGGVGETSYANNSLQQRKVISEVRPILEENVTKLYSTIFPDCLKVGDLGCSSGPNALLVASEIVNIIHTKACRLNLEPPTFQIFLNDLPGNDFNTLFKLLPDFYTRLEEEKGSEFGTCSIAGLPGSFYGRLFPPNSMHFFHSSYSIHWLSQPPKGLAGGEVVPLNKENIYFTKRSQPEVYNAYFEQFQQDFQLFLRLRYKELVPFGGMVLTFLGRIENEEFVTPWELIGEALNDMVSKGFIDEENLETFNMPYYGATIKEVKKVIEAEGSFTLQKLESFKLDWDACIKETDKSSLDNQGRAAIISTVIRAVSEPILASHFGEQVMDDLFFRFKEKILDRMMKTMKLEHIHLVISLTKNG</sequence>
<dbReference type="AlphaFoldDB" id="A0AAD7M229"/>
<dbReference type="EMBL" id="JARAOO010000005">
    <property type="protein sequence ID" value="KAJ7967300.1"/>
    <property type="molecule type" value="Genomic_DNA"/>
</dbReference>
<gene>
    <name evidence="5" type="ORF">O6P43_011580</name>
</gene>
<dbReference type="InterPro" id="IPR005299">
    <property type="entry name" value="MeTrfase_7"/>
</dbReference>
<protein>
    <submittedName>
        <fullName evidence="5">Carboxyl methyltransferase</fullName>
    </submittedName>
</protein>
<keyword evidence="6" id="KW-1185">Reference proteome</keyword>
<dbReference type="InterPro" id="IPR029063">
    <property type="entry name" value="SAM-dependent_MTases_sf"/>
</dbReference>
<accession>A0AAD7M229</accession>
<comment type="caution">
    <text evidence="5">The sequence shown here is derived from an EMBL/GenBank/DDBJ whole genome shotgun (WGS) entry which is preliminary data.</text>
</comment>
<proteinExistence type="predicted"/>
<dbReference type="Gene3D" id="3.40.50.150">
    <property type="entry name" value="Vaccinia Virus protein VP39"/>
    <property type="match status" value="1"/>
</dbReference>
<dbReference type="InterPro" id="IPR042086">
    <property type="entry name" value="MeTrfase_capping"/>
</dbReference>
<dbReference type="Pfam" id="PF03492">
    <property type="entry name" value="Methyltransf_7"/>
    <property type="match status" value="1"/>
</dbReference>